<dbReference type="InterPro" id="IPR018666">
    <property type="entry name" value="DUF2125"/>
</dbReference>
<dbReference type="Proteomes" id="UP000244069">
    <property type="component" value="Unassembled WGS sequence"/>
</dbReference>
<keyword evidence="2" id="KW-1185">Reference proteome</keyword>
<gene>
    <name evidence="1" type="ORF">C8N44_10780</name>
</gene>
<protein>
    <recommendedName>
        <fullName evidence="3">DUF2125 domain-containing protein</fullName>
    </recommendedName>
</protein>
<dbReference type="Pfam" id="PF09898">
    <property type="entry name" value="DUF2125"/>
    <property type="match status" value="1"/>
</dbReference>
<dbReference type="AlphaFoldDB" id="A0A2T6AZK9"/>
<name>A0A2T6AZK9_9RHOB</name>
<dbReference type="EMBL" id="QBKN01000007">
    <property type="protein sequence ID" value="PTX49240.1"/>
    <property type="molecule type" value="Genomic_DNA"/>
</dbReference>
<dbReference type="OrthoDB" id="7625707at2"/>
<evidence type="ECO:0000313" key="2">
    <source>
        <dbReference type="Proteomes" id="UP000244069"/>
    </source>
</evidence>
<dbReference type="RefSeq" id="WP_107975501.1">
    <property type="nucleotide sequence ID" value="NZ_BMEZ01000007.1"/>
</dbReference>
<sequence length="314" mass="34341">MKRLISLVLIAALGWSGYWFWQAHVARQAVTGWFEDRRADGWQAEYEALRVRGFPNRIDVTLDAPRLSDPDRGVAWQAPFLQVLRLSYRQGHEILVFPDEQQLSLPSGDWDITSQGLRASVVHEGDGILMRANAEAEVLNLNGPERSLALAGMTAAISQLGGQADQYRIGLGADALAGQGTGEGLLIEAIVDFDGPWNIGDGARPRPEEIELRLAQYETEGMALRLSGTLDIDPDGVPEGALTLQAKNWRELLETAREAGQIDPTLAEALEQGLSLVAGLRGNPETLDLPLDFRDDRVFIGPVPVGRAPRLQLP</sequence>
<reference evidence="1 2" key="1">
    <citation type="submission" date="2018-04" db="EMBL/GenBank/DDBJ databases">
        <title>Genomic Encyclopedia of Archaeal and Bacterial Type Strains, Phase II (KMG-II): from individual species to whole genera.</title>
        <authorList>
            <person name="Goeker M."/>
        </authorList>
    </citation>
    <scope>NUCLEOTIDE SEQUENCE [LARGE SCALE GENOMIC DNA]</scope>
    <source>
        <strain evidence="1 2">DSM 29329</strain>
    </source>
</reference>
<organism evidence="1 2">
    <name type="scientific">Allosediminivita pacifica</name>
    <dbReference type="NCBI Taxonomy" id="1267769"/>
    <lineage>
        <taxon>Bacteria</taxon>
        <taxon>Pseudomonadati</taxon>
        <taxon>Pseudomonadota</taxon>
        <taxon>Alphaproteobacteria</taxon>
        <taxon>Rhodobacterales</taxon>
        <taxon>Paracoccaceae</taxon>
        <taxon>Allosediminivita</taxon>
    </lineage>
</organism>
<accession>A0A2T6AZK9</accession>
<evidence type="ECO:0008006" key="3">
    <source>
        <dbReference type="Google" id="ProtNLM"/>
    </source>
</evidence>
<evidence type="ECO:0000313" key="1">
    <source>
        <dbReference type="EMBL" id="PTX49240.1"/>
    </source>
</evidence>
<proteinExistence type="predicted"/>
<comment type="caution">
    <text evidence="1">The sequence shown here is derived from an EMBL/GenBank/DDBJ whole genome shotgun (WGS) entry which is preliminary data.</text>
</comment>